<evidence type="ECO:0000256" key="1">
    <source>
        <dbReference type="SAM" id="SignalP"/>
    </source>
</evidence>
<organism evidence="2 3">
    <name type="scientific">Reyranella humidisoli</name>
    <dbReference type="NCBI Taxonomy" id="2849149"/>
    <lineage>
        <taxon>Bacteria</taxon>
        <taxon>Pseudomonadati</taxon>
        <taxon>Pseudomonadota</taxon>
        <taxon>Alphaproteobacteria</taxon>
        <taxon>Hyphomicrobiales</taxon>
        <taxon>Reyranellaceae</taxon>
        <taxon>Reyranella</taxon>
    </lineage>
</organism>
<evidence type="ECO:0000313" key="2">
    <source>
        <dbReference type="EMBL" id="MBU8873052.1"/>
    </source>
</evidence>
<dbReference type="InterPro" id="IPR011852">
    <property type="entry name" value="TRAP_TAXI"/>
</dbReference>
<dbReference type="Proteomes" id="UP000727907">
    <property type="component" value="Unassembled WGS sequence"/>
</dbReference>
<protein>
    <submittedName>
        <fullName evidence="2">TAXI family TRAP transporter solute-binding subunit</fullName>
    </submittedName>
</protein>
<dbReference type="RefSeq" id="WP_216957320.1">
    <property type="nucleotide sequence ID" value="NZ_JAHOPB010000001.1"/>
</dbReference>
<keyword evidence="3" id="KW-1185">Reference proteome</keyword>
<keyword evidence="1" id="KW-0732">Signal</keyword>
<sequence length="325" mass="34700">MIGFRRALLVAALVVMSPLAAPAVAIAQSQSLTLGTASVGGTYHVYGGVVAALLTDKAGMQVTTQQTQGPNQNVIMIDDGKIGLGMTTMGVALQALQGSAPWTKGKKYDSIRALFPMYDTPMQCVALKKSGITSFRQLEGKTVGTGPKAGTPGTYFPLIFEALGMKVTARNGQGSEVGNQLNDGLIDAFCFGAGVPVPIFTQLDAEQAINFFTWTPEEIATIRARIPEFTESKVLKGLYRQQTEDQKTIGLYNFAIASKDMSDAVAYRITKTILENNSAMVRAHAAAKETVAANAARNTVLTFHPGAVRYYKEKGIKLDPATLPK</sequence>
<dbReference type="PANTHER" id="PTHR42941">
    <property type="entry name" value="SLL1037 PROTEIN"/>
    <property type="match status" value="1"/>
</dbReference>
<dbReference type="NCBIfam" id="TIGR02122">
    <property type="entry name" value="TRAP_TAXI"/>
    <property type="match status" value="1"/>
</dbReference>
<gene>
    <name evidence="2" type="ORF">KQ910_04725</name>
</gene>
<dbReference type="EMBL" id="JAHOPB010000001">
    <property type="protein sequence ID" value="MBU8873052.1"/>
    <property type="molecule type" value="Genomic_DNA"/>
</dbReference>
<reference evidence="2 3" key="1">
    <citation type="submission" date="2021-06" db="EMBL/GenBank/DDBJ databases">
        <authorList>
            <person name="Lee D.H."/>
        </authorList>
    </citation>
    <scope>NUCLEOTIDE SEQUENCE [LARGE SCALE GENOMIC DNA]</scope>
    <source>
        <strain evidence="2 3">MMS21-HV4-11</strain>
    </source>
</reference>
<feature type="signal peptide" evidence="1">
    <location>
        <begin position="1"/>
        <end position="27"/>
    </location>
</feature>
<feature type="chain" id="PRO_5045482280" evidence="1">
    <location>
        <begin position="28"/>
        <end position="325"/>
    </location>
</feature>
<evidence type="ECO:0000313" key="3">
    <source>
        <dbReference type="Proteomes" id="UP000727907"/>
    </source>
</evidence>
<comment type="caution">
    <text evidence="2">The sequence shown here is derived from an EMBL/GenBank/DDBJ whole genome shotgun (WGS) entry which is preliminary data.</text>
</comment>
<accession>A0ABS6IEM3</accession>
<dbReference type="PANTHER" id="PTHR42941:SF1">
    <property type="entry name" value="SLL1037 PROTEIN"/>
    <property type="match status" value="1"/>
</dbReference>
<name>A0ABS6IEM3_9HYPH</name>
<dbReference type="Pfam" id="PF16868">
    <property type="entry name" value="NMT1_3"/>
    <property type="match status" value="1"/>
</dbReference>
<proteinExistence type="predicted"/>